<accession>A0ABR9ZPM4</accession>
<keyword evidence="1" id="KW-1133">Transmembrane helix</keyword>
<dbReference type="RefSeq" id="WP_194700509.1">
    <property type="nucleotide sequence ID" value="NZ_JADKNH010000002.1"/>
</dbReference>
<keyword evidence="1" id="KW-0472">Membrane</keyword>
<dbReference type="Proteomes" id="UP000614200">
    <property type="component" value="Unassembled WGS sequence"/>
</dbReference>
<keyword evidence="3" id="KW-1185">Reference proteome</keyword>
<evidence type="ECO:0000313" key="2">
    <source>
        <dbReference type="EMBL" id="MBF4692271.1"/>
    </source>
</evidence>
<comment type="caution">
    <text evidence="2">The sequence shown here is derived from an EMBL/GenBank/DDBJ whole genome shotgun (WGS) entry which is preliminary data.</text>
</comment>
<gene>
    <name evidence="2" type="ORF">ISU02_04050</name>
</gene>
<proteinExistence type="predicted"/>
<feature type="transmembrane region" description="Helical" evidence="1">
    <location>
        <begin position="5"/>
        <end position="26"/>
    </location>
</feature>
<protein>
    <submittedName>
        <fullName evidence="2">Uncharacterized protein</fullName>
    </submittedName>
</protein>
<evidence type="ECO:0000313" key="3">
    <source>
        <dbReference type="Proteomes" id="UP000614200"/>
    </source>
</evidence>
<reference evidence="2 3" key="1">
    <citation type="submission" date="2020-11" db="EMBL/GenBank/DDBJ databases">
        <title>Fusibacter basophilias sp. nov.</title>
        <authorList>
            <person name="Qiu D."/>
        </authorList>
    </citation>
    <scope>NUCLEOTIDE SEQUENCE [LARGE SCALE GENOMIC DNA]</scope>
    <source>
        <strain evidence="2 3">Q10-2</strain>
    </source>
</reference>
<organism evidence="2 3">
    <name type="scientific">Fusibacter ferrireducens</name>
    <dbReference type="NCBI Taxonomy" id="2785058"/>
    <lineage>
        <taxon>Bacteria</taxon>
        <taxon>Bacillati</taxon>
        <taxon>Bacillota</taxon>
        <taxon>Clostridia</taxon>
        <taxon>Eubacteriales</taxon>
        <taxon>Eubacteriales Family XII. Incertae Sedis</taxon>
        <taxon>Fusibacter</taxon>
    </lineage>
</organism>
<name>A0ABR9ZPM4_9FIRM</name>
<sequence length="59" mass="6869">MKKKLVIELIIYVVIVIVSIVMMIIYQPRELEIVLPKDFQIEQEGGVGDVVIPIQQRKY</sequence>
<keyword evidence="1" id="KW-0812">Transmembrane</keyword>
<dbReference type="EMBL" id="JADKNH010000002">
    <property type="protein sequence ID" value="MBF4692271.1"/>
    <property type="molecule type" value="Genomic_DNA"/>
</dbReference>
<evidence type="ECO:0000256" key="1">
    <source>
        <dbReference type="SAM" id="Phobius"/>
    </source>
</evidence>